<feature type="transmembrane region" description="Helical" evidence="7">
    <location>
        <begin position="12"/>
        <end position="31"/>
    </location>
</feature>
<dbReference type="GO" id="GO:0005886">
    <property type="term" value="C:plasma membrane"/>
    <property type="evidence" value="ECO:0007669"/>
    <property type="project" value="UniProtKB-SubCell"/>
</dbReference>
<keyword evidence="6 7" id="KW-0472">Membrane</keyword>
<keyword evidence="2 7" id="KW-0813">Transport</keyword>
<dbReference type="InterPro" id="IPR051393">
    <property type="entry name" value="ABC_transporter_permease"/>
</dbReference>
<reference evidence="9 10" key="1">
    <citation type="submission" date="2018-10" db="EMBL/GenBank/DDBJ databases">
        <title>Cohnella sp. M2MS4P-1, whole genome shotgun sequence.</title>
        <authorList>
            <person name="Tuo L."/>
        </authorList>
    </citation>
    <scope>NUCLEOTIDE SEQUENCE [LARGE SCALE GENOMIC DNA]</scope>
    <source>
        <strain evidence="9 10">M2MS4P-1</strain>
    </source>
</reference>
<dbReference type="Gene3D" id="1.10.3720.10">
    <property type="entry name" value="MetI-like"/>
    <property type="match status" value="1"/>
</dbReference>
<dbReference type="EMBL" id="RBZM01000005">
    <property type="protein sequence ID" value="RKP54518.1"/>
    <property type="molecule type" value="Genomic_DNA"/>
</dbReference>
<evidence type="ECO:0000259" key="8">
    <source>
        <dbReference type="PROSITE" id="PS50928"/>
    </source>
</evidence>
<dbReference type="AlphaFoldDB" id="A0A494XVC6"/>
<feature type="transmembrane region" description="Helical" evidence="7">
    <location>
        <begin position="163"/>
        <end position="186"/>
    </location>
</feature>
<evidence type="ECO:0000256" key="2">
    <source>
        <dbReference type="ARBA" id="ARBA00022448"/>
    </source>
</evidence>
<dbReference type="PANTHER" id="PTHR30193">
    <property type="entry name" value="ABC TRANSPORTER PERMEASE PROTEIN"/>
    <property type="match status" value="1"/>
</dbReference>
<feature type="transmembrane region" description="Helical" evidence="7">
    <location>
        <begin position="207"/>
        <end position="231"/>
    </location>
</feature>
<keyword evidence="3" id="KW-1003">Cell membrane</keyword>
<dbReference type="PANTHER" id="PTHR30193:SF44">
    <property type="entry name" value="LACTOSE TRANSPORT SYSTEM PERMEASE PROTEIN LACF"/>
    <property type="match status" value="1"/>
</dbReference>
<dbReference type="SUPFAM" id="SSF161098">
    <property type="entry name" value="MetI-like"/>
    <property type="match status" value="1"/>
</dbReference>
<evidence type="ECO:0000256" key="6">
    <source>
        <dbReference type="ARBA" id="ARBA00023136"/>
    </source>
</evidence>
<comment type="subcellular location">
    <subcellularLocation>
        <location evidence="1 7">Cell membrane</location>
        <topology evidence="1 7">Multi-pass membrane protein</topology>
    </subcellularLocation>
</comment>
<dbReference type="GO" id="GO:0055085">
    <property type="term" value="P:transmembrane transport"/>
    <property type="evidence" value="ECO:0007669"/>
    <property type="project" value="InterPro"/>
</dbReference>
<gene>
    <name evidence="9" type="ORF">D7Z26_13925</name>
</gene>
<proteinExistence type="inferred from homology"/>
<dbReference type="Proteomes" id="UP000282076">
    <property type="component" value="Unassembled WGS sequence"/>
</dbReference>
<evidence type="ECO:0000313" key="10">
    <source>
        <dbReference type="Proteomes" id="UP000282076"/>
    </source>
</evidence>
<name>A0A494XVC6_9BACL</name>
<evidence type="ECO:0000256" key="3">
    <source>
        <dbReference type="ARBA" id="ARBA00022475"/>
    </source>
</evidence>
<evidence type="ECO:0000256" key="5">
    <source>
        <dbReference type="ARBA" id="ARBA00022989"/>
    </source>
</evidence>
<dbReference type="InterPro" id="IPR000515">
    <property type="entry name" value="MetI-like"/>
</dbReference>
<dbReference type="PROSITE" id="PS50928">
    <property type="entry name" value="ABC_TM1"/>
    <property type="match status" value="1"/>
</dbReference>
<feature type="transmembrane region" description="Helical" evidence="7">
    <location>
        <begin position="81"/>
        <end position="102"/>
    </location>
</feature>
<sequence>MTRNRNRKKINMTLWLMILPGVVYFFLFSYLPMSGIVLAFKNYSYSKGIFGSPWVGFDNFKFFFLGGKGIHVLLNTIGYNFAFLVFNTVLQVGMAIFLSVIVSKWFVRVTQTMLFFPFFLSWVIVGAFMLNIFNFEHGVLNTALQALHMDPIDIYSKIHAWKYIIVSIQVWKWLGYGTVIYLAAVMSIEKEMYEASEIDGANKFQEIFYLTIPSLVPYIITLTLVNIGNIFKGDFNMFYQITGNNPILYPSTDVIDTFVVRSLLQLNDFGMTTAAGFMQSVFSLVVLLLANSAAKRLSKDSALF</sequence>
<evidence type="ECO:0000313" key="9">
    <source>
        <dbReference type="EMBL" id="RKP54518.1"/>
    </source>
</evidence>
<evidence type="ECO:0000256" key="1">
    <source>
        <dbReference type="ARBA" id="ARBA00004651"/>
    </source>
</evidence>
<protein>
    <submittedName>
        <fullName evidence="9">Sugar ABC transporter permease</fullName>
    </submittedName>
</protein>
<organism evidence="9 10">
    <name type="scientific">Cohnella endophytica</name>
    <dbReference type="NCBI Taxonomy" id="2419778"/>
    <lineage>
        <taxon>Bacteria</taxon>
        <taxon>Bacillati</taxon>
        <taxon>Bacillota</taxon>
        <taxon>Bacilli</taxon>
        <taxon>Bacillales</taxon>
        <taxon>Paenibacillaceae</taxon>
        <taxon>Cohnella</taxon>
    </lineage>
</organism>
<accession>A0A494XVC6</accession>
<keyword evidence="10" id="KW-1185">Reference proteome</keyword>
<dbReference type="Pfam" id="PF00528">
    <property type="entry name" value="BPD_transp_1"/>
    <property type="match status" value="1"/>
</dbReference>
<keyword evidence="5 7" id="KW-1133">Transmembrane helix</keyword>
<dbReference type="OrthoDB" id="9785836at2"/>
<keyword evidence="4 7" id="KW-0812">Transmembrane</keyword>
<dbReference type="InterPro" id="IPR035906">
    <property type="entry name" value="MetI-like_sf"/>
</dbReference>
<feature type="transmembrane region" description="Helical" evidence="7">
    <location>
        <begin position="269"/>
        <end position="290"/>
    </location>
</feature>
<evidence type="ECO:0000256" key="7">
    <source>
        <dbReference type="RuleBase" id="RU363032"/>
    </source>
</evidence>
<dbReference type="CDD" id="cd06261">
    <property type="entry name" value="TM_PBP2"/>
    <property type="match status" value="1"/>
</dbReference>
<comment type="similarity">
    <text evidence="7">Belongs to the binding-protein-dependent transport system permease family.</text>
</comment>
<feature type="domain" description="ABC transmembrane type-1" evidence="8">
    <location>
        <begin position="73"/>
        <end position="290"/>
    </location>
</feature>
<evidence type="ECO:0000256" key="4">
    <source>
        <dbReference type="ARBA" id="ARBA00022692"/>
    </source>
</evidence>
<feature type="transmembrane region" description="Helical" evidence="7">
    <location>
        <begin position="114"/>
        <end position="133"/>
    </location>
</feature>
<comment type="caution">
    <text evidence="9">The sequence shown here is derived from an EMBL/GenBank/DDBJ whole genome shotgun (WGS) entry which is preliminary data.</text>
</comment>